<keyword evidence="4" id="KW-1185">Reference proteome</keyword>
<protein>
    <recommendedName>
        <fullName evidence="2">DUF7729 domain-containing protein</fullName>
    </recommendedName>
</protein>
<feature type="domain" description="DUF7729" evidence="2">
    <location>
        <begin position="1"/>
        <end position="185"/>
    </location>
</feature>
<dbReference type="HOGENOM" id="CLU_042319_1_1_1"/>
<keyword evidence="1" id="KW-0472">Membrane</keyword>
<name>A0A0C9WC80_9AGAM</name>
<proteinExistence type="predicted"/>
<dbReference type="AlphaFoldDB" id="A0A0C9WC80"/>
<keyword evidence="1" id="KW-1133">Transmembrane helix</keyword>
<dbReference type="OrthoDB" id="2564812at2759"/>
<dbReference type="InterPro" id="IPR056146">
    <property type="entry name" value="DUF7729"/>
</dbReference>
<reference evidence="3 4" key="1">
    <citation type="submission" date="2014-04" db="EMBL/GenBank/DDBJ databases">
        <title>Evolutionary Origins and Diversification of the Mycorrhizal Mutualists.</title>
        <authorList>
            <consortium name="DOE Joint Genome Institute"/>
            <consortium name="Mycorrhizal Genomics Consortium"/>
            <person name="Kohler A."/>
            <person name="Kuo A."/>
            <person name="Nagy L.G."/>
            <person name="Floudas D."/>
            <person name="Copeland A."/>
            <person name="Barry K.W."/>
            <person name="Cichocki N."/>
            <person name="Veneault-Fourrey C."/>
            <person name="LaButti K."/>
            <person name="Lindquist E.A."/>
            <person name="Lipzen A."/>
            <person name="Lundell T."/>
            <person name="Morin E."/>
            <person name="Murat C."/>
            <person name="Riley R."/>
            <person name="Ohm R."/>
            <person name="Sun H."/>
            <person name="Tunlid A."/>
            <person name="Henrissat B."/>
            <person name="Grigoriev I.V."/>
            <person name="Hibbett D.S."/>
            <person name="Martin F."/>
        </authorList>
    </citation>
    <scope>NUCLEOTIDE SEQUENCE [LARGE SCALE GENOMIC DNA]</scope>
    <source>
        <strain evidence="3 4">MD-312</strain>
    </source>
</reference>
<dbReference type="Pfam" id="PF24855">
    <property type="entry name" value="DUF7729"/>
    <property type="match status" value="1"/>
</dbReference>
<gene>
    <name evidence="3" type="ORF">HYDPIDRAFT_115331</name>
</gene>
<organism evidence="3 4">
    <name type="scientific">Hydnomerulius pinastri MD-312</name>
    <dbReference type="NCBI Taxonomy" id="994086"/>
    <lineage>
        <taxon>Eukaryota</taxon>
        <taxon>Fungi</taxon>
        <taxon>Dikarya</taxon>
        <taxon>Basidiomycota</taxon>
        <taxon>Agaricomycotina</taxon>
        <taxon>Agaricomycetes</taxon>
        <taxon>Agaricomycetidae</taxon>
        <taxon>Boletales</taxon>
        <taxon>Boletales incertae sedis</taxon>
        <taxon>Leucogyrophana</taxon>
    </lineage>
</organism>
<evidence type="ECO:0000256" key="1">
    <source>
        <dbReference type="SAM" id="Phobius"/>
    </source>
</evidence>
<dbReference type="EMBL" id="KN839859">
    <property type="protein sequence ID" value="KIJ61856.1"/>
    <property type="molecule type" value="Genomic_DNA"/>
</dbReference>
<dbReference type="PANTHER" id="PTHR39460">
    <property type="entry name" value="EXPRESSED PROTEIN"/>
    <property type="match status" value="1"/>
</dbReference>
<keyword evidence="1" id="KW-0812">Transmembrane</keyword>
<accession>A0A0C9WC80</accession>
<dbReference type="Proteomes" id="UP000053820">
    <property type="component" value="Unassembled WGS sequence"/>
</dbReference>
<sequence length="219" mass="23303">MTQSDPFRSCRPFSLLLTKSKAFQQQAQNDINAMNTDVWGTCNTDVPQDQCDGNMAWFASALQSSCRTDLANQVEMAVDTLTALQAYDLMRNAACQVDADTNAYCYVEAVANSDPSSYWFYQLPLGQPLVPITNSACNSCMKALMSMYADALSSTNSTSLGGLVKTYGDAASSLNNACGSSYAKAASVSSSNSALTSFSMPGSMVLLAVLFFTGALFGT</sequence>
<evidence type="ECO:0000313" key="3">
    <source>
        <dbReference type="EMBL" id="KIJ61856.1"/>
    </source>
</evidence>
<evidence type="ECO:0000259" key="2">
    <source>
        <dbReference type="Pfam" id="PF24855"/>
    </source>
</evidence>
<feature type="transmembrane region" description="Helical" evidence="1">
    <location>
        <begin position="198"/>
        <end position="218"/>
    </location>
</feature>
<evidence type="ECO:0000313" key="4">
    <source>
        <dbReference type="Proteomes" id="UP000053820"/>
    </source>
</evidence>
<dbReference type="PANTHER" id="PTHR39460:SF1">
    <property type="entry name" value="C6 TRANSCRIPTION FACTOR"/>
    <property type="match status" value="1"/>
</dbReference>